<evidence type="ECO:0000256" key="4">
    <source>
        <dbReference type="ARBA" id="ARBA00022833"/>
    </source>
</evidence>
<dbReference type="SMART" id="SM00868">
    <property type="entry name" value="zf-AD"/>
    <property type="match status" value="1"/>
</dbReference>
<accession>A0A6M2DJD0</accession>
<feature type="region of interest" description="Disordered" evidence="7">
    <location>
        <begin position="551"/>
        <end position="581"/>
    </location>
</feature>
<feature type="region of interest" description="Disordered" evidence="7">
    <location>
        <begin position="147"/>
        <end position="255"/>
    </location>
</feature>
<dbReference type="SUPFAM" id="SSF57667">
    <property type="entry name" value="beta-beta-alpha zinc fingers"/>
    <property type="match status" value="3"/>
</dbReference>
<keyword evidence="3 5" id="KW-0863">Zinc-finger</keyword>
<feature type="compositionally biased region" description="Acidic residues" evidence="7">
    <location>
        <begin position="393"/>
        <end position="406"/>
    </location>
</feature>
<feature type="compositionally biased region" description="Basic residues" evidence="7">
    <location>
        <begin position="416"/>
        <end position="439"/>
    </location>
</feature>
<dbReference type="PROSITE" id="PS50157">
    <property type="entry name" value="ZINC_FINGER_C2H2_2"/>
    <property type="match status" value="5"/>
</dbReference>
<dbReference type="Pfam" id="PF07776">
    <property type="entry name" value="zf-AD"/>
    <property type="match status" value="1"/>
</dbReference>
<feature type="domain" description="C2H2-type" evidence="8">
    <location>
        <begin position="671"/>
        <end position="698"/>
    </location>
</feature>
<dbReference type="FunFam" id="3.30.160.60:FF:000100">
    <property type="entry name" value="Zinc finger 45-like"/>
    <property type="match status" value="1"/>
</dbReference>
<feature type="binding site" evidence="6">
    <location>
        <position position="322"/>
    </location>
    <ligand>
        <name>Zn(2+)</name>
        <dbReference type="ChEBI" id="CHEBI:29105"/>
    </ligand>
</feature>
<keyword evidence="2" id="KW-0677">Repeat</keyword>
<dbReference type="PANTHER" id="PTHR24408:SF58">
    <property type="entry name" value="TRANSCRIPTION FACTOR (TFIIIA), PUTATIVE (AFU_ORTHOLOGUE AFUA_1G05150)-RELATED"/>
    <property type="match status" value="1"/>
</dbReference>
<feature type="domain" description="C2H2-type" evidence="8">
    <location>
        <begin position="642"/>
        <end position="670"/>
    </location>
</feature>
<dbReference type="AlphaFoldDB" id="A0A6M2DJD0"/>
<feature type="region of interest" description="Disordered" evidence="7">
    <location>
        <begin position="377"/>
        <end position="466"/>
    </location>
</feature>
<feature type="domain" description="C2H2-type" evidence="8">
    <location>
        <begin position="586"/>
        <end position="613"/>
    </location>
</feature>
<evidence type="ECO:0000259" key="9">
    <source>
        <dbReference type="PROSITE" id="PS51915"/>
    </source>
</evidence>
<feature type="compositionally biased region" description="Basic and acidic residues" evidence="7">
    <location>
        <begin position="217"/>
        <end position="240"/>
    </location>
</feature>
<evidence type="ECO:0000256" key="6">
    <source>
        <dbReference type="PROSITE-ProRule" id="PRU01263"/>
    </source>
</evidence>
<keyword evidence="1 6" id="KW-0479">Metal-binding</keyword>
<feature type="domain" description="ZAD" evidence="9">
    <location>
        <begin position="274"/>
        <end position="349"/>
    </location>
</feature>
<feature type="region of interest" description="Disordered" evidence="7">
    <location>
        <begin position="694"/>
        <end position="715"/>
    </location>
</feature>
<dbReference type="PANTHER" id="PTHR24408">
    <property type="entry name" value="ZINC FINGER PROTEIN"/>
    <property type="match status" value="1"/>
</dbReference>
<feature type="domain" description="C2H2-type" evidence="8">
    <location>
        <begin position="614"/>
        <end position="641"/>
    </location>
</feature>
<protein>
    <submittedName>
        <fullName evidence="10">Putative muscle m-line assembly protein unc-89 corethrella appendiculata</fullName>
    </submittedName>
</protein>
<dbReference type="InterPro" id="IPR036236">
    <property type="entry name" value="Znf_C2H2_sf"/>
</dbReference>
<dbReference type="PROSITE" id="PS00028">
    <property type="entry name" value="ZINC_FINGER_C2H2_1"/>
    <property type="match status" value="6"/>
</dbReference>
<dbReference type="GO" id="GO:0000981">
    <property type="term" value="F:DNA-binding transcription factor activity, RNA polymerase II-specific"/>
    <property type="evidence" value="ECO:0007669"/>
    <property type="project" value="TreeGrafter"/>
</dbReference>
<name>A0A6M2DJD0_XENCH</name>
<feature type="compositionally biased region" description="Basic and acidic residues" evidence="7">
    <location>
        <begin position="162"/>
        <end position="177"/>
    </location>
</feature>
<dbReference type="GO" id="GO:0008270">
    <property type="term" value="F:zinc ion binding"/>
    <property type="evidence" value="ECO:0007669"/>
    <property type="project" value="UniProtKB-UniRule"/>
</dbReference>
<evidence type="ECO:0000259" key="8">
    <source>
        <dbReference type="PROSITE" id="PS50157"/>
    </source>
</evidence>
<proteinExistence type="predicted"/>
<dbReference type="GO" id="GO:0043565">
    <property type="term" value="F:sequence-specific DNA binding"/>
    <property type="evidence" value="ECO:0007669"/>
    <property type="project" value="TreeGrafter"/>
</dbReference>
<dbReference type="EMBL" id="GIIL01002074">
    <property type="protein sequence ID" value="NOV45800.1"/>
    <property type="molecule type" value="Transcribed_RNA"/>
</dbReference>
<dbReference type="GO" id="GO:0005634">
    <property type="term" value="C:nucleus"/>
    <property type="evidence" value="ECO:0007669"/>
    <property type="project" value="InterPro"/>
</dbReference>
<feature type="compositionally biased region" description="Basic and acidic residues" evidence="7">
    <location>
        <begin position="568"/>
        <end position="581"/>
    </location>
</feature>
<dbReference type="SUPFAM" id="SSF57716">
    <property type="entry name" value="Glucocorticoid receptor-like (DNA-binding domain)"/>
    <property type="match status" value="1"/>
</dbReference>
<evidence type="ECO:0000256" key="5">
    <source>
        <dbReference type="PROSITE-ProRule" id="PRU00042"/>
    </source>
</evidence>
<dbReference type="PROSITE" id="PS51915">
    <property type="entry name" value="ZAD"/>
    <property type="match status" value="1"/>
</dbReference>
<feature type="binding site" evidence="6">
    <location>
        <position position="325"/>
    </location>
    <ligand>
        <name>Zn(2+)</name>
        <dbReference type="ChEBI" id="CHEBI:29105"/>
    </ligand>
</feature>
<evidence type="ECO:0000256" key="1">
    <source>
        <dbReference type="ARBA" id="ARBA00022723"/>
    </source>
</evidence>
<feature type="compositionally biased region" description="Basic and acidic residues" evidence="7">
    <location>
        <begin position="705"/>
        <end position="715"/>
    </location>
</feature>
<dbReference type="Pfam" id="PF00096">
    <property type="entry name" value="zf-C2H2"/>
    <property type="match status" value="3"/>
</dbReference>
<evidence type="ECO:0000256" key="3">
    <source>
        <dbReference type="ARBA" id="ARBA00022771"/>
    </source>
</evidence>
<evidence type="ECO:0000256" key="7">
    <source>
        <dbReference type="SAM" id="MobiDB-lite"/>
    </source>
</evidence>
<organism evidence="10">
    <name type="scientific">Xenopsylla cheopis</name>
    <name type="common">Oriental rat flea</name>
    <name type="synonym">Pulex cheopis</name>
    <dbReference type="NCBI Taxonomy" id="163159"/>
    <lineage>
        <taxon>Eukaryota</taxon>
        <taxon>Metazoa</taxon>
        <taxon>Ecdysozoa</taxon>
        <taxon>Arthropoda</taxon>
        <taxon>Hexapoda</taxon>
        <taxon>Insecta</taxon>
        <taxon>Pterygota</taxon>
        <taxon>Neoptera</taxon>
        <taxon>Endopterygota</taxon>
        <taxon>Siphonaptera</taxon>
        <taxon>Pulicidae</taxon>
        <taxon>Xenopsyllinae</taxon>
        <taxon>Xenopsylla</taxon>
    </lineage>
</organism>
<feature type="compositionally biased region" description="Basic and acidic residues" evidence="7">
    <location>
        <begin position="379"/>
        <end position="392"/>
    </location>
</feature>
<sequence>MDNYNNIINQQYGNIVYSNNMMQTNMPMQQNTSENIQHIPNDTRLPPNLMEPRGMQMVSEAPSLTSDSMRIADNSIDRVQNTFAQSGYNTNYVANMSTNENDMHNINISEPKINETGMTNVHPHLMQDDKYKQHSPEHIEPILTQPIEAKANPEISEPSATDDFKLDEDKETDKLDTVEENLNVEESKNIDDVDKTKSDATDDNTAAKPNLDDDIDVDKKNDVEDSKDEDKVDKSEEIKGNDAPSESAVVDEVKKDAPVDVVTETKAAEEDYSTTCRVCMKTGLANLTNMCNQDGVLKILDKIMLCASVQIAKNDGLPCHICNSCIDKLHVAYDFKITCESSDVELRKRLNIAVPKTVVKTEFVLIECDDQDYDLDVSEQEKPGAKRRYKEESDIDFQSDSQEDSGSDSSYAVNKPKSKRKSKRRTRSASKRQMPKRDRRTKEWRDSVAPPSPEASRKRTKYVVDPDDDKPLITIKKVKPEKEEKATKHACTICNKTFPYLSFLKQHMLTHQDKDPVIKCKYCTAKFTKQEEYKQHTLDYHAEDMDEDYPILPRKSYKKANKSDSGGEEEKERERERTPRERNKHHKCPYCDVVCTSAMKLKTHKRTHVGEKPFVCHICQKPFKQTVSLESHIRRHEEDKSLQCDHCQKICASKSELNRHIKTDHSDVKHFECAICNKEFPTKLKLDKHVLKHEKEDEEFSQTSKESKEKKVPSTKDLFKSIAPITSTYWSDSYSD</sequence>
<evidence type="ECO:0000256" key="2">
    <source>
        <dbReference type="ARBA" id="ARBA00022737"/>
    </source>
</evidence>
<keyword evidence="4 6" id="KW-0862">Zinc</keyword>
<dbReference type="InterPro" id="IPR013087">
    <property type="entry name" value="Znf_C2H2_type"/>
</dbReference>
<dbReference type="Gene3D" id="3.30.160.60">
    <property type="entry name" value="Classic Zinc Finger"/>
    <property type="match status" value="4"/>
</dbReference>
<feature type="compositionally biased region" description="Basic and acidic residues" evidence="7">
    <location>
        <begin position="185"/>
        <end position="200"/>
    </location>
</feature>
<feature type="domain" description="C2H2-type" evidence="8">
    <location>
        <begin position="489"/>
        <end position="516"/>
    </location>
</feature>
<dbReference type="SMART" id="SM00355">
    <property type="entry name" value="ZnF_C2H2"/>
    <property type="match status" value="6"/>
</dbReference>
<dbReference type="InterPro" id="IPR012934">
    <property type="entry name" value="Znf_AD"/>
</dbReference>
<reference evidence="10" key="1">
    <citation type="submission" date="2020-03" db="EMBL/GenBank/DDBJ databases">
        <title>Transcriptomic Profiling of the Digestive Tract of the Rat Flea, Xenopsylla cheopis, Following Blood Feeding and Infection with Yersinia pestis.</title>
        <authorList>
            <person name="Bland D.M."/>
            <person name="Martens C.A."/>
            <person name="Virtaneva K."/>
            <person name="Kanakabandi K."/>
            <person name="Long D."/>
            <person name="Rosenke R."/>
            <person name="Saturday G.A."/>
            <person name="Hoyt F.H."/>
            <person name="Bruno D.P."/>
            <person name="Ribeiro J.M.C."/>
            <person name="Hinnebusch J."/>
        </authorList>
    </citation>
    <scope>NUCLEOTIDE SEQUENCE</scope>
</reference>
<dbReference type="Gene3D" id="3.40.1800.20">
    <property type="match status" value="1"/>
</dbReference>
<feature type="binding site" evidence="6">
    <location>
        <position position="276"/>
    </location>
    <ligand>
        <name>Zn(2+)</name>
        <dbReference type="ChEBI" id="CHEBI:29105"/>
    </ligand>
</feature>
<feature type="binding site" evidence="6">
    <location>
        <position position="279"/>
    </location>
    <ligand>
        <name>Zn(2+)</name>
        <dbReference type="ChEBI" id="CHEBI:29105"/>
    </ligand>
</feature>
<evidence type="ECO:0000313" key="10">
    <source>
        <dbReference type="EMBL" id="NOV45800.1"/>
    </source>
</evidence>